<feature type="domain" description="PDZ" evidence="1">
    <location>
        <begin position="175"/>
        <end position="256"/>
    </location>
</feature>
<protein>
    <submittedName>
        <fullName evidence="3">PDZ domain-containing protein</fullName>
    </submittedName>
</protein>
<dbReference type="Gene3D" id="2.30.42.10">
    <property type="match status" value="1"/>
</dbReference>
<dbReference type="InterPro" id="IPR036034">
    <property type="entry name" value="PDZ_sf"/>
</dbReference>
<dbReference type="SMART" id="SM00228">
    <property type="entry name" value="PDZ"/>
    <property type="match status" value="1"/>
</dbReference>
<proteinExistence type="predicted"/>
<dbReference type="CDD" id="cd06667">
    <property type="entry name" value="PDZ2_MUPP1-like"/>
    <property type="match status" value="1"/>
</dbReference>
<dbReference type="InterPro" id="IPR001478">
    <property type="entry name" value="PDZ"/>
</dbReference>
<dbReference type="WBParaSite" id="PSU_v2.g12132.t1">
    <property type="protein sequence ID" value="PSU_v2.g12132.t1"/>
    <property type="gene ID" value="PSU_v2.g12132"/>
</dbReference>
<evidence type="ECO:0000313" key="2">
    <source>
        <dbReference type="Proteomes" id="UP000887577"/>
    </source>
</evidence>
<dbReference type="InterPro" id="IPR051342">
    <property type="entry name" value="PDZ_scaffold"/>
</dbReference>
<evidence type="ECO:0000259" key="1">
    <source>
        <dbReference type="PROSITE" id="PS50106"/>
    </source>
</evidence>
<dbReference type="Pfam" id="PF00595">
    <property type="entry name" value="PDZ"/>
    <property type="match status" value="1"/>
</dbReference>
<accession>A0A914XY50</accession>
<reference evidence="3" key="1">
    <citation type="submission" date="2022-11" db="UniProtKB">
        <authorList>
            <consortium name="WormBaseParasite"/>
        </authorList>
    </citation>
    <scope>IDENTIFICATION</scope>
</reference>
<name>A0A914XY50_9BILA</name>
<keyword evidence="2" id="KW-1185">Reference proteome</keyword>
<dbReference type="AlphaFoldDB" id="A0A914XY50"/>
<sequence>MDMNNKAAAVSSFLSKHYDAIYISTEDEDSGPYAPSNATTVKNTLTTNVQETAKIIAAPIYTQYPQSALSARIRQFTRGQNPPGSKRDSGDSELSVRFADQLVTSSSHSKRKHRVEFKTTTSEGGDFCDGKSSVCAKSTVSCIVPIPNSNSDKFDYNSFVEYIIKLTGDWTQVQVVHLPNEPAVGLGFGIVGGTSTGVVVKTILPGSAADKDQRLRPGDRILQIGRINVNGMSSQQVAGLLRQPENVIEVIIGRPINVTDTAEDSLL</sequence>
<dbReference type="PROSITE" id="PS50106">
    <property type="entry name" value="PDZ"/>
    <property type="match status" value="1"/>
</dbReference>
<dbReference type="Proteomes" id="UP000887577">
    <property type="component" value="Unplaced"/>
</dbReference>
<organism evidence="2 3">
    <name type="scientific">Panagrolaimus superbus</name>
    <dbReference type="NCBI Taxonomy" id="310955"/>
    <lineage>
        <taxon>Eukaryota</taxon>
        <taxon>Metazoa</taxon>
        <taxon>Ecdysozoa</taxon>
        <taxon>Nematoda</taxon>
        <taxon>Chromadorea</taxon>
        <taxon>Rhabditida</taxon>
        <taxon>Tylenchina</taxon>
        <taxon>Panagrolaimomorpha</taxon>
        <taxon>Panagrolaimoidea</taxon>
        <taxon>Panagrolaimidae</taxon>
        <taxon>Panagrolaimus</taxon>
    </lineage>
</organism>
<dbReference type="PANTHER" id="PTHR19964:SF92">
    <property type="entry name" value="PATJ HOMOLOG"/>
    <property type="match status" value="1"/>
</dbReference>
<evidence type="ECO:0000313" key="3">
    <source>
        <dbReference type="WBParaSite" id="PSU_v2.g12132.t1"/>
    </source>
</evidence>
<dbReference type="PANTHER" id="PTHR19964">
    <property type="entry name" value="MULTIPLE PDZ DOMAIN PROTEIN"/>
    <property type="match status" value="1"/>
</dbReference>
<dbReference type="SUPFAM" id="SSF50156">
    <property type="entry name" value="PDZ domain-like"/>
    <property type="match status" value="1"/>
</dbReference>